<accession>A0ABM1J5B7</accession>
<protein>
    <submittedName>
        <fullName evidence="5">Leucine-rich repeat and guanylate kinase domain-containing protein-like</fullName>
    </submittedName>
</protein>
<evidence type="ECO:0000313" key="4">
    <source>
        <dbReference type="Proteomes" id="UP000694924"/>
    </source>
</evidence>
<dbReference type="InterPro" id="IPR032675">
    <property type="entry name" value="LRR_dom_sf"/>
</dbReference>
<dbReference type="Proteomes" id="UP000694924">
    <property type="component" value="Unplaced"/>
</dbReference>
<organism evidence="4 5">
    <name type="scientific">Polistes dominula</name>
    <name type="common">European paper wasp</name>
    <name type="synonym">Vespa dominula</name>
    <dbReference type="NCBI Taxonomy" id="743375"/>
    <lineage>
        <taxon>Eukaryota</taxon>
        <taxon>Metazoa</taxon>
        <taxon>Ecdysozoa</taxon>
        <taxon>Arthropoda</taxon>
        <taxon>Hexapoda</taxon>
        <taxon>Insecta</taxon>
        <taxon>Pterygota</taxon>
        <taxon>Neoptera</taxon>
        <taxon>Endopterygota</taxon>
        <taxon>Hymenoptera</taxon>
        <taxon>Apocrita</taxon>
        <taxon>Aculeata</taxon>
        <taxon>Vespoidea</taxon>
        <taxon>Vespidae</taxon>
        <taxon>Polistinae</taxon>
        <taxon>Polistini</taxon>
        <taxon>Polistes</taxon>
    </lineage>
</organism>
<dbReference type="GeneID" id="107072330"/>
<feature type="domain" description="Guanylate kinase-like" evidence="3">
    <location>
        <begin position="370"/>
        <end position="448"/>
    </location>
</feature>
<name>A0ABM1J5B7_POLDO</name>
<keyword evidence="1" id="KW-0433">Leucine-rich repeat</keyword>
<keyword evidence="2" id="KW-0677">Repeat</keyword>
<evidence type="ECO:0000256" key="1">
    <source>
        <dbReference type="ARBA" id="ARBA00022614"/>
    </source>
</evidence>
<dbReference type="RefSeq" id="XP_015187655.1">
    <property type="nucleotide sequence ID" value="XM_015332169.1"/>
</dbReference>
<dbReference type="InterPro" id="IPR001611">
    <property type="entry name" value="Leu-rich_rpt"/>
</dbReference>
<evidence type="ECO:0000259" key="3">
    <source>
        <dbReference type="PROSITE" id="PS50052"/>
    </source>
</evidence>
<sequence length="745" mass="86789">MDNYEYFESFIKKRNITRSNWGGYTLDIQLWEDEKSPIVNLRSIEDVSFDDLEKNGIFTDRLIGLGSSFLTKSPESGLYILAKCIMRKMSLTDITVLYYHRYLQYIDLAHNNLTNLMPLGGIPYLMYLNASYNKLIDILNFTPPWYLTYVNLSHNHITQMCDLSSFWSIVRLDLSYNEIEVIFGLHNLKYLQYLNLSYNSIEYIENLDNLNIKELNLEGNCITSYKCNEWDNGIKSLINLKTIILGYNKLSSLDFFKDACSLRFIDLKYNKIIDLLEVSNLKGSIYEIDLRGNACIKWPNYRDVILFSIPSVMFIDGIEVSIMEKISAATLFAPSLNLITARNISKLTLLEHLSTPKIDTHVIAYDKIRPPLIILTGPSAVKKRELALHISYTIPKKVKYCKWYTTKQLEIRKNEEKSFIFVKREEFNEIACCGNFLGTQELLGHSYGFRYLYYNFYIDMNEIASLIMEQKIGITQADLHTTMQICNRYLNVKPILVITNNITQHRSSIENKFDIYSWIQDSVGDLLAVNIGKHTHIKKESKSSILNFILSIIEQIIHSLELPGYSMFVRPQGTGATTTDIIYESKTMLPKVKIVQDSYTYLFTANKQKFSDLKVLLDEESNIIIHKIKPKRRKPKRILRNEISAADDINESSSSEETLLPLVILYSFLNNLLIVIIIWKEVFINLPTFICYEDNDDEKSENLKRMYVELVLKTRKIYLEHHEKNPGFFSLVVKYYKFVLSIYQY</sequence>
<dbReference type="InterPro" id="IPR027417">
    <property type="entry name" value="P-loop_NTPase"/>
</dbReference>
<reference evidence="5" key="1">
    <citation type="submission" date="2025-08" db="UniProtKB">
        <authorList>
            <consortium name="RefSeq"/>
        </authorList>
    </citation>
    <scope>IDENTIFICATION</scope>
    <source>
        <tissue evidence="5">Whole body</tissue>
    </source>
</reference>
<dbReference type="SMART" id="SM00365">
    <property type="entry name" value="LRR_SD22"/>
    <property type="match status" value="3"/>
</dbReference>
<dbReference type="Gene3D" id="3.40.50.300">
    <property type="entry name" value="P-loop containing nucleotide triphosphate hydrolases"/>
    <property type="match status" value="1"/>
</dbReference>
<evidence type="ECO:0000256" key="2">
    <source>
        <dbReference type="ARBA" id="ARBA00022737"/>
    </source>
</evidence>
<keyword evidence="4" id="KW-1185">Reference proteome</keyword>
<evidence type="ECO:0000313" key="5">
    <source>
        <dbReference type="RefSeq" id="XP_015187655.1"/>
    </source>
</evidence>
<gene>
    <name evidence="5" type="primary">LOC107072330</name>
</gene>
<dbReference type="Gene3D" id="3.80.10.10">
    <property type="entry name" value="Ribonuclease Inhibitor"/>
    <property type="match status" value="2"/>
</dbReference>
<dbReference type="InterPro" id="IPR008144">
    <property type="entry name" value="Guanylate_kin-like_dom"/>
</dbReference>
<proteinExistence type="predicted"/>
<dbReference type="SUPFAM" id="SSF52058">
    <property type="entry name" value="L domain-like"/>
    <property type="match status" value="1"/>
</dbReference>
<dbReference type="PANTHER" id="PTHR15454">
    <property type="entry name" value="NISCHARIN RELATED"/>
    <property type="match status" value="1"/>
</dbReference>
<dbReference type="PROSITE" id="PS51450">
    <property type="entry name" value="LRR"/>
    <property type="match status" value="5"/>
</dbReference>
<dbReference type="PROSITE" id="PS50052">
    <property type="entry name" value="GUANYLATE_KINASE_2"/>
    <property type="match status" value="1"/>
</dbReference>
<dbReference type="SUPFAM" id="SSF52540">
    <property type="entry name" value="P-loop containing nucleoside triphosphate hydrolases"/>
    <property type="match status" value="1"/>
</dbReference>